<sequence length="131" mass="14993">MASETEIKDLIQHFNTNHRGKTFAEFIAELFADKYIELYLGDSYEEVSVEQISTAYPAVFCGKVIGAFKECLIINCIYVDKIDKKMRSGHIAFINERAIRGLGEINGNGIMEDMFLRSRESLIIKDKFIDK</sequence>
<name>A0A6J5RSB7_9CAUD</name>
<organism evidence="1">
    <name type="scientific">uncultured Caudovirales phage</name>
    <dbReference type="NCBI Taxonomy" id="2100421"/>
    <lineage>
        <taxon>Viruses</taxon>
        <taxon>Duplodnaviria</taxon>
        <taxon>Heunggongvirae</taxon>
        <taxon>Uroviricota</taxon>
        <taxon>Caudoviricetes</taxon>
        <taxon>Peduoviridae</taxon>
        <taxon>Maltschvirus</taxon>
        <taxon>Maltschvirus maltsch</taxon>
    </lineage>
</organism>
<dbReference type="EMBL" id="LR797252">
    <property type="protein sequence ID" value="CAB4197096.1"/>
    <property type="molecule type" value="Genomic_DNA"/>
</dbReference>
<gene>
    <name evidence="1" type="ORF">UFOVP1290_616</name>
</gene>
<reference evidence="1" key="1">
    <citation type="submission" date="2020-05" db="EMBL/GenBank/DDBJ databases">
        <authorList>
            <person name="Chiriac C."/>
            <person name="Salcher M."/>
            <person name="Ghai R."/>
            <person name="Kavagutti S V."/>
        </authorList>
    </citation>
    <scope>NUCLEOTIDE SEQUENCE</scope>
</reference>
<proteinExistence type="predicted"/>
<protein>
    <submittedName>
        <fullName evidence="1">Uncharacterized protein</fullName>
    </submittedName>
</protein>
<accession>A0A6J5RSB7</accession>
<evidence type="ECO:0000313" key="1">
    <source>
        <dbReference type="EMBL" id="CAB4197096.1"/>
    </source>
</evidence>